<evidence type="ECO:0000313" key="3">
    <source>
        <dbReference type="EMBL" id="AEJ20298.1"/>
    </source>
</evidence>
<dbReference type="eggNOG" id="COG5464">
    <property type="taxonomic scope" value="Bacteria"/>
</dbReference>
<comment type="similarity">
    <text evidence="1">Belongs to the Rpn/YhgA-like nuclease family.</text>
</comment>
<dbReference type="NCBIfam" id="TIGR01784">
    <property type="entry name" value="T_den_put_tspse"/>
    <property type="match status" value="1"/>
</dbReference>
<evidence type="ECO:0000256" key="1">
    <source>
        <dbReference type="ARBA" id="ARBA00009787"/>
    </source>
</evidence>
<proteinExistence type="inferred from homology"/>
<dbReference type="InterPro" id="IPR010106">
    <property type="entry name" value="RpnA"/>
</dbReference>
<organism evidence="3 4">
    <name type="scientific">Gracilinema caldarium (strain ATCC 51460 / DSM 7334 / H1)</name>
    <name type="common">Treponema caldarium</name>
    <dbReference type="NCBI Taxonomy" id="744872"/>
    <lineage>
        <taxon>Bacteria</taxon>
        <taxon>Pseudomonadati</taxon>
        <taxon>Spirochaetota</taxon>
        <taxon>Spirochaetia</taxon>
        <taxon>Spirochaetales</taxon>
        <taxon>Breznakiellaceae</taxon>
        <taxon>Gracilinema</taxon>
    </lineage>
</organism>
<name>F8F226_GRAC1</name>
<gene>
    <name evidence="3" type="ordered locus">Spica_2176</name>
</gene>
<keyword evidence="4" id="KW-1185">Reference proteome</keyword>
<evidence type="ECO:0000259" key="2">
    <source>
        <dbReference type="Pfam" id="PF04754"/>
    </source>
</evidence>
<dbReference type="GO" id="GO:1990238">
    <property type="term" value="F:double-stranded DNA endonuclease activity"/>
    <property type="evidence" value="ECO:0007669"/>
    <property type="project" value="TreeGrafter"/>
</dbReference>
<dbReference type="PANTHER" id="PTHR34611:SF2">
    <property type="entry name" value="INACTIVE RECOMBINATION-PROMOTING NUCLEASE-LIKE PROTEIN RPNE-RELATED"/>
    <property type="match status" value="1"/>
</dbReference>
<dbReference type="InterPro" id="IPR051699">
    <property type="entry name" value="Rpn/YhgA-like_nuclease"/>
</dbReference>
<dbReference type="PANTHER" id="PTHR34611">
    <property type="match status" value="1"/>
</dbReference>
<dbReference type="HOGENOM" id="CLU_059548_0_1_12"/>
<sequence length="299" mass="34842">MHHLHDHNYKNLFSHPQLLKELLISCVPEPWVTDLDFTRACRIDKSFITSSQKKLESDLIWQIPFLSGQEIYLYILIEFQSTVDHFMALRILRYTLELYSSLLKDKPAMKKLPAVFPILLYNGDERWTAPENLSDLIDERISLDFIPRFRYFKIAENEFERDKLLALRNLIGALFLVETTEREALVPLVKQIVDILKQEQPEIAKAFVSWLQSFFADPVPDWVTDVSQLTEVPTMLATTVQKWKEELLEQGKSEGIREGLREGIREGMRETARKLKKKGMSFTEIAEVTGLSIEEIKNL</sequence>
<reference evidence="4" key="1">
    <citation type="journal article" date="2013" name="Stand. Genomic Sci.">
        <title>Genome sequence of the thermophilic fresh-water bacterium Spirochaeta caldaria type strain (H1(T)), reclassification of Spirochaeta caldaria, Spirochaeta stenostrepta, and Spirochaeta zuelzerae in the genus Treponema as Treponema caldaria comb. nov., Treponema stenostrepta comb. nov., and Treponema zuelzerae comb. nov., and emendation of the genus Treponema.</title>
        <authorList>
            <person name="Abt B."/>
            <person name="Goker M."/>
            <person name="Scheuner C."/>
            <person name="Han C."/>
            <person name="Lu M."/>
            <person name="Misra M."/>
            <person name="Lapidus A."/>
            <person name="Nolan M."/>
            <person name="Lucas S."/>
            <person name="Hammon N."/>
            <person name="Deshpande S."/>
            <person name="Cheng J.F."/>
            <person name="Tapia R."/>
            <person name="Goodwin L.A."/>
            <person name="Pitluck S."/>
            <person name="Liolios K."/>
            <person name="Pagani I."/>
            <person name="Ivanova N."/>
            <person name="Mavromatis K."/>
            <person name="Mikhailova N."/>
            <person name="Huntemann M."/>
            <person name="Pati A."/>
            <person name="Chen A."/>
            <person name="Palaniappan K."/>
            <person name="Land M."/>
            <person name="Hauser L."/>
            <person name="Jeffries C.D."/>
            <person name="Rohde M."/>
            <person name="Spring S."/>
            <person name="Gronow S."/>
            <person name="Detter J.C."/>
            <person name="Bristow J."/>
            <person name="Eisen J.A."/>
            <person name="Markowitz V."/>
            <person name="Hugenholtz P."/>
            <person name="Kyrpides N.C."/>
            <person name="Woyke T."/>
            <person name="Klenk H.P."/>
        </authorList>
    </citation>
    <scope>NUCLEOTIDE SEQUENCE</scope>
    <source>
        <strain evidence="4">ATCC 51460 / DSM 7334 / H1</strain>
    </source>
</reference>
<evidence type="ECO:0000313" key="4">
    <source>
        <dbReference type="Proteomes" id="UP000000503"/>
    </source>
</evidence>
<dbReference type="KEGG" id="scd:Spica_2176"/>
<dbReference type="GO" id="GO:0006310">
    <property type="term" value="P:DNA recombination"/>
    <property type="evidence" value="ECO:0007669"/>
    <property type="project" value="TreeGrafter"/>
</dbReference>
<dbReference type="Proteomes" id="UP000000503">
    <property type="component" value="Chromosome"/>
</dbReference>
<feature type="domain" description="Transposase (putative) YhgA-like" evidence="2">
    <location>
        <begin position="5"/>
        <end position="200"/>
    </location>
</feature>
<dbReference type="RefSeq" id="WP_013969586.1">
    <property type="nucleotide sequence ID" value="NC_015732.1"/>
</dbReference>
<dbReference type="STRING" id="744872.Spica_2176"/>
<protein>
    <recommendedName>
        <fullName evidence="2">Transposase (putative) YhgA-like domain-containing protein</fullName>
    </recommendedName>
</protein>
<dbReference type="OrthoDB" id="367620at2"/>
<dbReference type="InterPro" id="IPR006842">
    <property type="entry name" value="Transposase_31"/>
</dbReference>
<dbReference type="EMBL" id="CP002868">
    <property type="protein sequence ID" value="AEJ20298.1"/>
    <property type="molecule type" value="Genomic_DNA"/>
</dbReference>
<dbReference type="AlphaFoldDB" id="F8F226"/>
<accession>F8F226</accession>
<dbReference type="Pfam" id="PF04754">
    <property type="entry name" value="Transposase_31"/>
    <property type="match status" value="1"/>
</dbReference>